<protein>
    <submittedName>
        <fullName evidence="3">Putative secreted protein with PEP-CTERM sorting signal</fullName>
    </submittedName>
</protein>
<comment type="caution">
    <text evidence="3">The sequence shown here is derived from an EMBL/GenBank/DDBJ whole genome shotgun (WGS) entry which is preliminary data.</text>
</comment>
<feature type="domain" description="Ice-binding protein C-terminal" evidence="2">
    <location>
        <begin position="653"/>
        <end position="677"/>
    </location>
</feature>
<feature type="signal peptide" evidence="1">
    <location>
        <begin position="1"/>
        <end position="26"/>
    </location>
</feature>
<dbReference type="AlphaFoldDB" id="A0A2T5I2K5"/>
<dbReference type="InterPro" id="IPR013424">
    <property type="entry name" value="Ice-binding_C"/>
</dbReference>
<accession>A0A2T5I2K5</accession>
<reference evidence="3 4" key="1">
    <citation type="submission" date="2018-04" db="EMBL/GenBank/DDBJ databases">
        <title>Active sludge and wastewater microbial communities from Klosterneuburg, Austria.</title>
        <authorList>
            <person name="Wagner M."/>
        </authorList>
    </citation>
    <scope>NUCLEOTIDE SEQUENCE [LARGE SCALE GENOMIC DNA]</scope>
    <source>
        <strain evidence="3 4">Nm49</strain>
    </source>
</reference>
<feature type="chain" id="PRO_5015611586" evidence="1">
    <location>
        <begin position="27"/>
        <end position="686"/>
    </location>
</feature>
<evidence type="ECO:0000313" key="3">
    <source>
        <dbReference type="EMBL" id="PTQ78036.1"/>
    </source>
</evidence>
<evidence type="ECO:0000313" key="4">
    <source>
        <dbReference type="Proteomes" id="UP000244128"/>
    </source>
</evidence>
<dbReference type="Pfam" id="PF07589">
    <property type="entry name" value="PEP-CTERM"/>
    <property type="match status" value="1"/>
</dbReference>
<dbReference type="RefSeq" id="WP_107802391.1">
    <property type="nucleotide sequence ID" value="NZ_QAOI01000004.1"/>
</dbReference>
<evidence type="ECO:0000259" key="2">
    <source>
        <dbReference type="Pfam" id="PF07589"/>
    </source>
</evidence>
<name>A0A2T5I2K5_9PROT</name>
<gene>
    <name evidence="3" type="ORF">C8R26_10415</name>
</gene>
<sequence>MSKTLPVTVFAFSLVLTGLLSQVVQAEVKTWSNSDSFWNIDSNWSPVGVPSLPDDVMVSPYGGVNTVLRFDSFTGTQFANSLVVNSDAANTIDFLQTGGNLAISHNEIVGLGSFGSTGKGSYTLNGGTNAAESLILGGGFGSNGSFNQNGGMNRVSGLAIGSGAVATGKYVLNSGSLWADSEYFGTTSSRYTPYGPANGIFIQNGGVHTVNGELSMSAGTYTLVAGSLLTHSEVLGLGGSESGYGDFTQSGGMHTVITDLDVGGSAGIFDHATGHYRLSAGSLVTGSEHIGGGYNSSGSIIQSGGSNTVSGILSIGDGGIFSAESSRGTYSLSAGSLSVGSEDIGFGGSFIQNGGTHSVKQELTIGKLIGSGTYNLNAGSLSTGGEFIASEPCCGLPAGTFNQTGGTHTVSGLVTNHGAYNLSGGAFEAGAIDNSGTITQTGGTMTVNGNVTNAAVGKIEIAHGPAVFSGDVVNNGQFKSTHTTVTFTGNYTENGVYISDPSVNNFTNLIIGASGYLVGGLGDEWHITGSFENHSSQNMLWNTTDADLFFDGSGMKDFYLAGANLGASKLGFSNNFAFGSLHLASGVELTVLDGNVIPDAAMYVDLVSLGGGIDQLSHIHSDFNIYYDPTAAGNEYLLGKTYALDGSGVLAPAVPEPETYAMLLFGLSVLGFAVRRKKQIVPRSGW</sequence>
<proteinExistence type="predicted"/>
<organism evidence="3 4">
    <name type="scientific">Nitrosomonas oligotropha</name>
    <dbReference type="NCBI Taxonomy" id="42354"/>
    <lineage>
        <taxon>Bacteria</taxon>
        <taxon>Pseudomonadati</taxon>
        <taxon>Pseudomonadota</taxon>
        <taxon>Betaproteobacteria</taxon>
        <taxon>Nitrosomonadales</taxon>
        <taxon>Nitrosomonadaceae</taxon>
        <taxon>Nitrosomonas</taxon>
    </lineage>
</organism>
<dbReference type="EMBL" id="QAOI01000004">
    <property type="protein sequence ID" value="PTQ78036.1"/>
    <property type="molecule type" value="Genomic_DNA"/>
</dbReference>
<keyword evidence="1" id="KW-0732">Signal</keyword>
<dbReference type="Proteomes" id="UP000244128">
    <property type="component" value="Unassembled WGS sequence"/>
</dbReference>
<dbReference type="NCBIfam" id="TIGR02595">
    <property type="entry name" value="PEP_CTERM"/>
    <property type="match status" value="1"/>
</dbReference>
<evidence type="ECO:0000256" key="1">
    <source>
        <dbReference type="SAM" id="SignalP"/>
    </source>
</evidence>